<dbReference type="EMBL" id="NPBV01000004">
    <property type="protein sequence ID" value="PAD21842.1"/>
    <property type="molecule type" value="Genomic_DNA"/>
</dbReference>
<evidence type="ECO:0000313" key="3">
    <source>
        <dbReference type="Proteomes" id="UP000216013"/>
    </source>
</evidence>
<name>A0A268ACJ6_9BACI</name>
<protein>
    <submittedName>
        <fullName evidence="2">Uncharacterized protein</fullName>
    </submittedName>
</protein>
<sequence length="82" mass="9635">MFLPRRDPLLTRSFWFPQLDDQSKAEGTAKKRSGKQGSPEWVFLPRRDPLLTTQFLVFGARRLTKPRKKPPIYMDGFLTIQK</sequence>
<dbReference type="AlphaFoldDB" id="A0A268ACJ6"/>
<proteinExistence type="predicted"/>
<organism evidence="2 3">
    <name type="scientific">Terribacillus saccharophilus</name>
    <dbReference type="NCBI Taxonomy" id="361277"/>
    <lineage>
        <taxon>Bacteria</taxon>
        <taxon>Bacillati</taxon>
        <taxon>Bacillota</taxon>
        <taxon>Bacilli</taxon>
        <taxon>Bacillales</taxon>
        <taxon>Bacillaceae</taxon>
        <taxon>Terribacillus</taxon>
    </lineage>
</organism>
<evidence type="ECO:0000313" key="2">
    <source>
        <dbReference type="EMBL" id="PAD21842.1"/>
    </source>
</evidence>
<evidence type="ECO:0000256" key="1">
    <source>
        <dbReference type="SAM" id="MobiDB-lite"/>
    </source>
</evidence>
<comment type="caution">
    <text evidence="2">The sequence shown here is derived from an EMBL/GenBank/DDBJ whole genome shotgun (WGS) entry which is preliminary data.</text>
</comment>
<feature type="region of interest" description="Disordered" evidence="1">
    <location>
        <begin position="21"/>
        <end position="40"/>
    </location>
</feature>
<dbReference type="Proteomes" id="UP000216013">
    <property type="component" value="Unassembled WGS sequence"/>
</dbReference>
<gene>
    <name evidence="2" type="ORF">CHH64_06330</name>
</gene>
<reference evidence="2 3" key="1">
    <citation type="submission" date="2017-07" db="EMBL/GenBank/DDBJ databases">
        <title>Isolation and whole genome analysis of endospore-forming bacteria from heroin.</title>
        <authorList>
            <person name="Kalinowski J."/>
            <person name="Ahrens B."/>
            <person name="Al-Dilaimi A."/>
            <person name="Winkler A."/>
            <person name="Wibberg D."/>
            <person name="Schleenbecker U."/>
            <person name="Ruckert C."/>
            <person name="Wolfel R."/>
            <person name="Grass G."/>
        </authorList>
    </citation>
    <scope>NUCLEOTIDE SEQUENCE [LARGE SCALE GENOMIC DNA]</scope>
    <source>
        <strain evidence="2 3">7528</strain>
    </source>
</reference>
<accession>A0A268ACJ6</accession>